<reference evidence="2" key="1">
    <citation type="submission" date="2013-02" db="EMBL/GenBank/DDBJ databases">
        <authorList>
            <person name="Hughes D."/>
        </authorList>
    </citation>
    <scope>NUCLEOTIDE SEQUENCE</scope>
    <source>
        <strain>Durham</strain>
        <strain evidence="2">NC isolate 2 -- Noor lab</strain>
    </source>
</reference>
<dbReference type="EnsemblMetazoa" id="MESCA008244-RA">
    <property type="protein sequence ID" value="MESCA008244-PA"/>
    <property type="gene ID" value="MESCA008244"/>
</dbReference>
<keyword evidence="2" id="KW-1185">Reference proteome</keyword>
<proteinExistence type="predicted"/>
<dbReference type="OMA" id="VMIENTC"/>
<evidence type="ECO:0000313" key="2">
    <source>
        <dbReference type="Proteomes" id="UP000015102"/>
    </source>
</evidence>
<reference evidence="1" key="2">
    <citation type="submission" date="2015-06" db="UniProtKB">
        <authorList>
            <consortium name="EnsemblMetazoa"/>
        </authorList>
    </citation>
    <scope>IDENTIFICATION</scope>
</reference>
<evidence type="ECO:0000313" key="1">
    <source>
        <dbReference type="EnsemblMetazoa" id="MESCA008244-PA"/>
    </source>
</evidence>
<sequence>ETNINCLGQLNALAELQGIGSLTIDSEGNCLTKSSSSTTWRLYAIYRLHHWGLKSINGSDVTEHEIELSHKEFMGLSDLVLWSLPEQMLQPLLQRLRLDETCSASKLSAKDWLMRAEQSLRIVVGKEALQWKRNPMDASRDRGKTHFSVMIENTCNSVEKLNKLNDLWPNMFFGLASFELHNTGIPDIVTGANVRYYIGHWQQVQNSLFV</sequence>
<organism evidence="1 2">
    <name type="scientific">Megaselia scalaris</name>
    <name type="common">Humpbacked fly</name>
    <name type="synonym">Phora scalaris</name>
    <dbReference type="NCBI Taxonomy" id="36166"/>
    <lineage>
        <taxon>Eukaryota</taxon>
        <taxon>Metazoa</taxon>
        <taxon>Ecdysozoa</taxon>
        <taxon>Arthropoda</taxon>
        <taxon>Hexapoda</taxon>
        <taxon>Insecta</taxon>
        <taxon>Pterygota</taxon>
        <taxon>Neoptera</taxon>
        <taxon>Endopterygota</taxon>
        <taxon>Diptera</taxon>
        <taxon>Brachycera</taxon>
        <taxon>Muscomorpha</taxon>
        <taxon>Platypezoidea</taxon>
        <taxon>Phoridae</taxon>
        <taxon>Megaseliini</taxon>
        <taxon>Megaselia</taxon>
    </lineage>
</organism>
<dbReference type="HOGENOM" id="CLU_1340234_0_0_1"/>
<protein>
    <submittedName>
        <fullName evidence="1">Uncharacterized protein</fullName>
    </submittedName>
</protein>
<dbReference type="AlphaFoldDB" id="T1GWR5"/>
<dbReference type="EMBL" id="CAQQ02154147">
    <property type="status" value="NOT_ANNOTATED_CDS"/>
    <property type="molecule type" value="Genomic_DNA"/>
</dbReference>
<name>T1GWR5_MEGSC</name>
<dbReference type="Proteomes" id="UP000015102">
    <property type="component" value="Unassembled WGS sequence"/>
</dbReference>
<accession>T1GWR5</accession>
<dbReference type="STRING" id="36166.T1GWR5"/>